<feature type="compositionally biased region" description="Polar residues" evidence="3">
    <location>
        <begin position="316"/>
        <end position="337"/>
    </location>
</feature>
<proteinExistence type="inferred from homology"/>
<feature type="compositionally biased region" description="Basic and acidic residues" evidence="3">
    <location>
        <begin position="377"/>
        <end position="386"/>
    </location>
</feature>
<comment type="caution">
    <text evidence="5">The sequence shown here is derived from an EMBL/GenBank/DDBJ whole genome shotgun (WGS) entry which is preliminary data.</text>
</comment>
<comment type="similarity">
    <text evidence="1">Belongs to the zinc-associated anti-sigma factor (ZAS) superfamily. Anti-sigma-W factor family.</text>
</comment>
<dbReference type="Pfam" id="PF13490">
    <property type="entry name" value="zf-HC2"/>
    <property type="match status" value="1"/>
</dbReference>
<feature type="domain" description="Putative zinc-finger" evidence="4">
    <location>
        <begin position="3"/>
        <end position="37"/>
    </location>
</feature>
<dbReference type="Proteomes" id="UP001580346">
    <property type="component" value="Unassembled WGS sequence"/>
</dbReference>
<feature type="region of interest" description="Disordered" evidence="3">
    <location>
        <begin position="151"/>
        <end position="394"/>
    </location>
</feature>
<reference evidence="5 6" key="1">
    <citation type="submission" date="2024-09" db="EMBL/GenBank/DDBJ databases">
        <title>Paenibacillus zeirhizospherea sp. nov., isolated from surface of the maize (Zea mays) roots in a horticulture field, Hungary.</title>
        <authorList>
            <person name="Marton D."/>
            <person name="Farkas M."/>
            <person name="Bedics A."/>
            <person name="Toth E."/>
            <person name="Tancsics A."/>
            <person name="Boka K."/>
            <person name="Maroti G."/>
            <person name="Kriszt B."/>
            <person name="Cserhati M."/>
        </authorList>
    </citation>
    <scope>NUCLEOTIDE SEQUENCE [LARGE SCALE GENOMIC DNA]</scope>
    <source>
        <strain evidence="5 6">KCTC 33519</strain>
    </source>
</reference>
<dbReference type="EMBL" id="JBHHMI010000003">
    <property type="protein sequence ID" value="MFB5266126.1"/>
    <property type="molecule type" value="Genomic_DNA"/>
</dbReference>
<keyword evidence="6" id="KW-1185">Reference proteome</keyword>
<dbReference type="InterPro" id="IPR041916">
    <property type="entry name" value="Anti_sigma_zinc_sf"/>
</dbReference>
<evidence type="ECO:0000259" key="4">
    <source>
        <dbReference type="Pfam" id="PF13490"/>
    </source>
</evidence>
<feature type="region of interest" description="Disordered" evidence="3">
    <location>
        <begin position="78"/>
        <end position="105"/>
    </location>
</feature>
<sequence length="461" mass="49064">MKCEEVMDLMQRYVDHDLDELETFKLLDHIAECPACAEKFHILQALSRDLEELPAVTPKYSLVDAILPQLDAIDEARREQGSALQEMKPVTLQGSPGRKQPSEPLPWWKKAAGRAALGVAAAAAVLGVVAITYEPKAVENAEMQMIDENTGSEANTHNASGGEEKSKPKETDSSADSSTAADPSKDKAASSGKPVTEEMKPDAKDSQPDDAANADNDEPAQSLSREEEPTEKADNSIGSKAESLKEPQAGDAGSAKENTGTSEEASSKPASEKTPKAEDAPKAEQSQKAGDSQTEQEPEFQTFIASSKEDGKSAGDGSQNATAPGAETSTGTDSAAQEQKLGSADNPSLRESQIQNDTAGDASSMAITTQPGNNDVFRSKASERPANESPDGQFFVEVQGKKLTVYKQSEDGSEKIAMEVRTLNGTWVGGGWSEDSTTFTYSTEQDGTVSNYIYTVPQVTE</sequence>
<gene>
    <name evidence="5" type="ORF">ACE41H_04910</name>
</gene>
<evidence type="ECO:0000313" key="6">
    <source>
        <dbReference type="Proteomes" id="UP001580346"/>
    </source>
</evidence>
<name>A0ABV5ASG9_9BACL</name>
<accession>A0ABV5ASG9</accession>
<feature type="compositionally biased region" description="Polar residues" evidence="3">
    <location>
        <begin position="345"/>
        <end position="358"/>
    </location>
</feature>
<evidence type="ECO:0000313" key="5">
    <source>
        <dbReference type="EMBL" id="MFB5266126.1"/>
    </source>
</evidence>
<feature type="compositionally biased region" description="Polar residues" evidence="3">
    <location>
        <begin position="284"/>
        <end position="295"/>
    </location>
</feature>
<dbReference type="RefSeq" id="WP_375353695.1">
    <property type="nucleotide sequence ID" value="NZ_JBHHMI010000003.1"/>
</dbReference>
<feature type="compositionally biased region" description="Basic and acidic residues" evidence="3">
    <location>
        <begin position="162"/>
        <end position="172"/>
    </location>
</feature>
<feature type="compositionally biased region" description="Basic and acidic residues" evidence="3">
    <location>
        <begin position="270"/>
        <end position="282"/>
    </location>
</feature>
<feature type="compositionally biased region" description="Basic and acidic residues" evidence="3">
    <location>
        <begin position="195"/>
        <end position="207"/>
    </location>
</feature>
<evidence type="ECO:0000256" key="2">
    <source>
        <dbReference type="ARBA" id="ARBA00024438"/>
    </source>
</evidence>
<evidence type="ECO:0000256" key="3">
    <source>
        <dbReference type="SAM" id="MobiDB-lite"/>
    </source>
</evidence>
<dbReference type="Gene3D" id="1.10.10.1320">
    <property type="entry name" value="Anti-sigma factor, zinc-finger domain"/>
    <property type="match status" value="1"/>
</dbReference>
<organism evidence="5 6">
    <name type="scientific">Paenibacillus enshidis</name>
    <dbReference type="NCBI Taxonomy" id="1458439"/>
    <lineage>
        <taxon>Bacteria</taxon>
        <taxon>Bacillati</taxon>
        <taxon>Bacillota</taxon>
        <taxon>Bacilli</taxon>
        <taxon>Bacillales</taxon>
        <taxon>Paenibacillaceae</taxon>
        <taxon>Paenibacillus</taxon>
    </lineage>
</organism>
<evidence type="ECO:0000256" key="1">
    <source>
        <dbReference type="ARBA" id="ARBA00024353"/>
    </source>
</evidence>
<protein>
    <recommendedName>
        <fullName evidence="2">Anti-sigma-W factor RsiW</fullName>
    </recommendedName>
</protein>
<feature type="compositionally biased region" description="Basic and acidic residues" evidence="3">
    <location>
        <begin position="224"/>
        <end position="234"/>
    </location>
</feature>
<dbReference type="InterPro" id="IPR027383">
    <property type="entry name" value="Znf_put"/>
</dbReference>